<feature type="binding site" evidence="5">
    <location>
        <position position="140"/>
    </location>
    <ligand>
        <name>pyridoxal 5'-phosphate</name>
        <dbReference type="ChEBI" id="CHEBI:597326"/>
    </ligand>
</feature>
<dbReference type="PANTHER" id="PTHR11986:SF79">
    <property type="entry name" value="ACETYLORNITHINE AMINOTRANSFERASE, MITOCHONDRIAL"/>
    <property type="match status" value="1"/>
</dbReference>
<evidence type="ECO:0000313" key="6">
    <source>
        <dbReference type="EMBL" id="KAB1631855.1"/>
    </source>
</evidence>
<feature type="binding site" evidence="5">
    <location>
        <begin position="224"/>
        <end position="227"/>
    </location>
    <ligand>
        <name>pyridoxal 5'-phosphate</name>
        <dbReference type="ChEBI" id="CHEBI:597326"/>
    </ligand>
</feature>
<dbReference type="InterPro" id="IPR004636">
    <property type="entry name" value="AcOrn/SuccOrn_fam"/>
</dbReference>
<dbReference type="SUPFAM" id="SSF53383">
    <property type="entry name" value="PLP-dependent transferases"/>
    <property type="match status" value="1"/>
</dbReference>
<protein>
    <recommendedName>
        <fullName evidence="5">Acetylornithine aminotransferase</fullName>
        <shortName evidence="5">ACOAT</shortName>
        <ecNumber evidence="5">2.6.1.11</ecNumber>
    </recommendedName>
</protein>
<evidence type="ECO:0000256" key="3">
    <source>
        <dbReference type="ARBA" id="ARBA00022679"/>
    </source>
</evidence>
<evidence type="ECO:0000256" key="4">
    <source>
        <dbReference type="ARBA" id="ARBA00022898"/>
    </source>
</evidence>
<feature type="binding site" evidence="5">
    <location>
        <position position="143"/>
    </location>
    <ligand>
        <name>N(2)-acetyl-L-ornithine</name>
        <dbReference type="ChEBI" id="CHEBI:57805"/>
    </ligand>
</feature>
<dbReference type="PANTHER" id="PTHR11986">
    <property type="entry name" value="AMINOTRANSFERASE CLASS III"/>
    <property type="match status" value="1"/>
</dbReference>
<dbReference type="OrthoDB" id="9801052at2"/>
<dbReference type="Proteomes" id="UP000481339">
    <property type="component" value="Unassembled WGS sequence"/>
</dbReference>
<feature type="binding site" evidence="5">
    <location>
        <position position="281"/>
    </location>
    <ligand>
        <name>N(2)-acetyl-L-ornithine</name>
        <dbReference type="ChEBI" id="CHEBI:57805"/>
    </ligand>
</feature>
<dbReference type="InterPro" id="IPR015424">
    <property type="entry name" value="PyrdxlP-dep_Trfase"/>
</dbReference>
<dbReference type="GO" id="GO:0042802">
    <property type="term" value="F:identical protein binding"/>
    <property type="evidence" value="ECO:0007669"/>
    <property type="project" value="TreeGrafter"/>
</dbReference>
<feature type="binding site" evidence="5">
    <location>
        <begin position="110"/>
        <end position="111"/>
    </location>
    <ligand>
        <name>pyridoxal 5'-phosphate</name>
        <dbReference type="ChEBI" id="CHEBI:597326"/>
    </ligand>
</feature>
<feature type="binding site" evidence="5">
    <location>
        <position position="282"/>
    </location>
    <ligand>
        <name>pyridoxal 5'-phosphate</name>
        <dbReference type="ChEBI" id="CHEBI:597326"/>
    </ligand>
</feature>
<comment type="subcellular location">
    <subcellularLocation>
        <location evidence="5">Cytoplasm</location>
    </subcellularLocation>
</comment>
<dbReference type="InterPro" id="IPR005814">
    <property type="entry name" value="Aminotrans_3"/>
</dbReference>
<comment type="catalytic activity">
    <reaction evidence="5">
        <text>N(2)-acetyl-L-ornithine + 2-oxoglutarate = N-acetyl-L-glutamate 5-semialdehyde + L-glutamate</text>
        <dbReference type="Rhea" id="RHEA:18049"/>
        <dbReference type="ChEBI" id="CHEBI:16810"/>
        <dbReference type="ChEBI" id="CHEBI:29123"/>
        <dbReference type="ChEBI" id="CHEBI:29985"/>
        <dbReference type="ChEBI" id="CHEBI:57805"/>
        <dbReference type="EC" id="2.6.1.11"/>
    </reaction>
</comment>
<evidence type="ECO:0000313" key="7">
    <source>
        <dbReference type="Proteomes" id="UP000481339"/>
    </source>
</evidence>
<dbReference type="FunFam" id="3.40.640.10:FF:000004">
    <property type="entry name" value="Acetylornithine aminotransferase"/>
    <property type="match status" value="1"/>
</dbReference>
<sequence>MTEEHIPWTAEYAEHLLPVFGTPAAELDHGQGAWVYDVDGRRYLDFLAGIAVSALGHAHPALVRAIAEQAARVIHVSNLFTSPAQIGLAEDLLRIAGDPEGGRVFFCNSGTEANEGAFKIARAHEHDGGGSRILALDHAFHGRTMGALSVTWKERLRERFEPLAADVEFIPATVAALEAAMDDEVAAVFLEPIQGEAGVLPLPEGFLEAARRLTREHDALMIVDEVQTGMGRTGTWFAFQRAGVMPDVFTLAKGLGGGVPIGATVTTGRASGILHAGDHGSTFGGNPLATSAGRAVIGAIESEHLLDNVARRSAELRELLAGLPLAADVRGQGLLLGVRLERSVAPRLVTAALAAGLIINAPDEQTIRLAPPLVIGEPEVAEFGERWTAACRSLDRQSDDTERQDA</sequence>
<dbReference type="CDD" id="cd00610">
    <property type="entry name" value="OAT_like"/>
    <property type="match status" value="1"/>
</dbReference>
<dbReference type="PROSITE" id="PS00600">
    <property type="entry name" value="AA_TRANSFER_CLASS_3"/>
    <property type="match status" value="1"/>
</dbReference>
<name>A0A7C8FTD5_9MICO</name>
<comment type="miscellaneous">
    <text evidence="5">May also have succinyldiaminopimelate aminotransferase activity, thus carrying out the corresponding step in lysine biosynthesis.</text>
</comment>
<comment type="cofactor">
    <cofactor evidence="5">
        <name>pyridoxal 5'-phosphate</name>
        <dbReference type="ChEBI" id="CHEBI:597326"/>
    </cofactor>
    <text evidence="5">Binds 1 pyridoxal phosphate per subunit.</text>
</comment>
<accession>A0A7C8FTD5</accession>
<dbReference type="GO" id="GO:0006526">
    <property type="term" value="P:L-arginine biosynthetic process"/>
    <property type="evidence" value="ECO:0007669"/>
    <property type="project" value="UniProtKB-UniRule"/>
</dbReference>
<evidence type="ECO:0000256" key="5">
    <source>
        <dbReference type="HAMAP-Rule" id="MF_01107"/>
    </source>
</evidence>
<comment type="similarity">
    <text evidence="5">Belongs to the class-III pyridoxal-phosphate-dependent aminotransferase family. ArgD subfamily.</text>
</comment>
<dbReference type="EMBL" id="WBKA01000004">
    <property type="protein sequence ID" value="KAB1631855.1"/>
    <property type="molecule type" value="Genomic_DNA"/>
</dbReference>
<comment type="caution">
    <text evidence="6">The sequence shown here is derived from an EMBL/GenBank/DDBJ whole genome shotgun (WGS) entry which is preliminary data.</text>
</comment>
<dbReference type="HAMAP" id="MF_01107">
    <property type="entry name" value="ArgD_aminotrans_3"/>
    <property type="match status" value="1"/>
</dbReference>
<keyword evidence="2 5" id="KW-0028">Amino-acid biosynthesis</keyword>
<comment type="pathway">
    <text evidence="5">Amino-acid biosynthesis; L-arginine biosynthesis; N(2)-acetyl-L-ornithine from L-glutamate: step 4/4.</text>
</comment>
<keyword evidence="3 5" id="KW-0808">Transferase</keyword>
<keyword evidence="4 5" id="KW-0663">Pyridoxal phosphate</keyword>
<keyword evidence="5" id="KW-0963">Cytoplasm</keyword>
<evidence type="ECO:0000256" key="1">
    <source>
        <dbReference type="ARBA" id="ARBA00022576"/>
    </source>
</evidence>
<dbReference type="InterPro" id="IPR015422">
    <property type="entry name" value="PyrdxlP-dep_Trfase_small"/>
</dbReference>
<dbReference type="GO" id="GO:0003992">
    <property type="term" value="F:N2-acetyl-L-ornithine:2-oxoglutarate 5-aminotransferase activity"/>
    <property type="evidence" value="ECO:0007669"/>
    <property type="project" value="UniProtKB-UniRule"/>
</dbReference>
<dbReference type="GO" id="GO:0030170">
    <property type="term" value="F:pyridoxal phosphate binding"/>
    <property type="evidence" value="ECO:0007669"/>
    <property type="project" value="InterPro"/>
</dbReference>
<organism evidence="6 7">
    <name type="scientific">Pseudoclavibacter caeni</name>
    <dbReference type="NCBI Taxonomy" id="908846"/>
    <lineage>
        <taxon>Bacteria</taxon>
        <taxon>Bacillati</taxon>
        <taxon>Actinomycetota</taxon>
        <taxon>Actinomycetes</taxon>
        <taxon>Micrococcales</taxon>
        <taxon>Microbacteriaceae</taxon>
        <taxon>Pseudoclavibacter</taxon>
    </lineage>
</organism>
<proteinExistence type="inferred from homology"/>
<gene>
    <name evidence="5" type="primary">argD</name>
    <name evidence="6" type="ORF">F8O02_05865</name>
</gene>
<dbReference type="Gene3D" id="3.90.1150.10">
    <property type="entry name" value="Aspartate Aminotransferase, domain 1"/>
    <property type="match status" value="1"/>
</dbReference>
<dbReference type="InterPro" id="IPR050103">
    <property type="entry name" value="Class-III_PLP-dep_AT"/>
</dbReference>
<dbReference type="AlphaFoldDB" id="A0A7C8FTD5"/>
<reference evidence="6 7" key="1">
    <citation type="submission" date="2019-09" db="EMBL/GenBank/DDBJ databases">
        <title>Phylogeny of genus Pseudoclavibacter and closely related genus.</title>
        <authorList>
            <person name="Li Y."/>
        </authorList>
    </citation>
    <scope>NUCLEOTIDE SEQUENCE [LARGE SCALE GENOMIC DNA]</scope>
    <source>
        <strain evidence="6 7">JCM 16921</strain>
    </source>
</reference>
<dbReference type="NCBIfam" id="NF002874">
    <property type="entry name" value="PRK03244.1"/>
    <property type="match status" value="1"/>
</dbReference>
<dbReference type="InterPro" id="IPR015421">
    <property type="entry name" value="PyrdxlP-dep_Trfase_major"/>
</dbReference>
<feature type="modified residue" description="N6-(pyridoxal phosphate)lysine" evidence="5">
    <location>
        <position position="253"/>
    </location>
</feature>
<dbReference type="PIRSF" id="PIRSF000521">
    <property type="entry name" value="Transaminase_4ab_Lys_Orn"/>
    <property type="match status" value="1"/>
</dbReference>
<keyword evidence="5" id="KW-0055">Arginine biosynthesis</keyword>
<dbReference type="RefSeq" id="WP_158036324.1">
    <property type="nucleotide sequence ID" value="NZ_BAAAZV010000020.1"/>
</dbReference>
<dbReference type="InterPro" id="IPR049704">
    <property type="entry name" value="Aminotrans_3_PPA_site"/>
</dbReference>
<dbReference type="NCBIfam" id="TIGR00707">
    <property type="entry name" value="argD"/>
    <property type="match status" value="1"/>
</dbReference>
<dbReference type="EC" id="2.6.1.11" evidence="5"/>
<dbReference type="GO" id="GO:0005737">
    <property type="term" value="C:cytoplasm"/>
    <property type="evidence" value="ECO:0007669"/>
    <property type="project" value="UniProtKB-SubCell"/>
</dbReference>
<comment type="subunit">
    <text evidence="5">Homodimer.</text>
</comment>
<dbReference type="NCBIfam" id="NF002325">
    <property type="entry name" value="PRK01278.1"/>
    <property type="match status" value="1"/>
</dbReference>
<evidence type="ECO:0000256" key="2">
    <source>
        <dbReference type="ARBA" id="ARBA00022605"/>
    </source>
</evidence>
<keyword evidence="1 5" id="KW-0032">Aminotransferase</keyword>
<keyword evidence="7" id="KW-1185">Reference proteome</keyword>
<dbReference type="Gene3D" id="3.40.640.10">
    <property type="entry name" value="Type I PLP-dependent aspartate aminotransferase-like (Major domain)"/>
    <property type="match status" value="1"/>
</dbReference>
<dbReference type="Pfam" id="PF00202">
    <property type="entry name" value="Aminotran_3"/>
    <property type="match status" value="1"/>
</dbReference>
<dbReference type="UniPathway" id="UPA00068">
    <property type="reaction ID" value="UER00109"/>
</dbReference>